<dbReference type="KEGG" id="vgu:HYG85_08670"/>
<keyword evidence="5" id="KW-1185">Reference proteome</keyword>
<dbReference type="Proteomes" id="UP000677305">
    <property type="component" value="Chromosome"/>
</dbReference>
<evidence type="ECO:0000259" key="2">
    <source>
        <dbReference type="Pfam" id="PF00156"/>
    </source>
</evidence>
<feature type="domain" description="Double zinc ribbon" evidence="3">
    <location>
        <begin position="10"/>
        <end position="68"/>
    </location>
</feature>
<proteinExistence type="inferred from homology"/>
<accession>A0A8J8SC26</accession>
<dbReference type="PANTHER" id="PTHR47505:SF1">
    <property type="entry name" value="DNA UTILIZATION PROTEIN YHGH"/>
    <property type="match status" value="1"/>
</dbReference>
<dbReference type="InterPro" id="IPR029057">
    <property type="entry name" value="PRTase-like"/>
</dbReference>
<sequence length="242" mass="27860">MIINKLGDELLSIIYPKRCPICMDIIPINEEERICESCVEDLPYIMEPRCKKCSKPLNSELAEHCFDCTKNEHDYTRGWAVWLYEGKLKKALQRYKNNNNKNYGRIFSKEVVTLYKREIVEAHVDLIIPVPLHIKKQRKRGYNQAEIIAANIGKYLDIPCNTNCVLRTINTKPQKNLSDKERVSNMKKAFKVIKPDEITGKTILICDDIYTTGNTIDSLAKELLINGAKEVFFITIAIGKGY</sequence>
<dbReference type="InterPro" id="IPR051910">
    <property type="entry name" value="ComF/GntX_DNA_util-trans"/>
</dbReference>
<protein>
    <submittedName>
        <fullName evidence="4">ComF family protein</fullName>
    </submittedName>
</protein>
<dbReference type="InterPro" id="IPR000836">
    <property type="entry name" value="PRTase_dom"/>
</dbReference>
<dbReference type="PANTHER" id="PTHR47505">
    <property type="entry name" value="DNA UTILIZATION PROTEIN YHGH"/>
    <property type="match status" value="1"/>
</dbReference>
<evidence type="ECO:0000313" key="4">
    <source>
        <dbReference type="EMBL" id="QUH28991.1"/>
    </source>
</evidence>
<comment type="similarity">
    <text evidence="1">Belongs to the ComF/GntX family.</text>
</comment>
<dbReference type="SUPFAM" id="SSF53271">
    <property type="entry name" value="PRTase-like"/>
    <property type="match status" value="1"/>
</dbReference>
<dbReference type="Pfam" id="PF18912">
    <property type="entry name" value="DZR_2"/>
    <property type="match status" value="1"/>
</dbReference>
<dbReference type="Pfam" id="PF00156">
    <property type="entry name" value="Pribosyltran"/>
    <property type="match status" value="1"/>
</dbReference>
<evidence type="ECO:0000256" key="1">
    <source>
        <dbReference type="ARBA" id="ARBA00008007"/>
    </source>
</evidence>
<dbReference type="EMBL" id="CP058561">
    <property type="protein sequence ID" value="QUH28991.1"/>
    <property type="molecule type" value="Genomic_DNA"/>
</dbReference>
<dbReference type="Gene3D" id="3.40.50.2020">
    <property type="match status" value="1"/>
</dbReference>
<evidence type="ECO:0000259" key="3">
    <source>
        <dbReference type="Pfam" id="PF18912"/>
    </source>
</evidence>
<dbReference type="CDD" id="cd06223">
    <property type="entry name" value="PRTases_typeI"/>
    <property type="match status" value="1"/>
</dbReference>
<dbReference type="AlphaFoldDB" id="A0A8J8SC26"/>
<evidence type="ECO:0000313" key="5">
    <source>
        <dbReference type="Proteomes" id="UP000677305"/>
    </source>
</evidence>
<dbReference type="InterPro" id="IPR044005">
    <property type="entry name" value="DZR_2"/>
</dbReference>
<name>A0A8J8SC26_9FIRM</name>
<feature type="domain" description="Phosphoribosyltransferase" evidence="2">
    <location>
        <begin position="185"/>
        <end position="236"/>
    </location>
</feature>
<reference evidence="4 5" key="1">
    <citation type="submission" date="2020-07" db="EMBL/GenBank/DDBJ databases">
        <title>Vallitalea guaymasensis genome.</title>
        <authorList>
            <person name="Postec A."/>
        </authorList>
    </citation>
    <scope>NUCLEOTIDE SEQUENCE [LARGE SCALE GENOMIC DNA]</scope>
    <source>
        <strain evidence="4 5">Ra1766G1</strain>
    </source>
</reference>
<organism evidence="4 5">
    <name type="scientific">Vallitalea guaymasensis</name>
    <dbReference type="NCBI Taxonomy" id="1185412"/>
    <lineage>
        <taxon>Bacteria</taxon>
        <taxon>Bacillati</taxon>
        <taxon>Bacillota</taxon>
        <taxon>Clostridia</taxon>
        <taxon>Lachnospirales</taxon>
        <taxon>Vallitaleaceae</taxon>
        <taxon>Vallitalea</taxon>
    </lineage>
</organism>
<gene>
    <name evidence="4" type="ORF">HYG85_08670</name>
</gene>
<dbReference type="RefSeq" id="WP_212693138.1">
    <property type="nucleotide sequence ID" value="NZ_CAJXUH010000002.1"/>
</dbReference>